<evidence type="ECO:0000256" key="1">
    <source>
        <dbReference type="ARBA" id="ARBA00004167"/>
    </source>
</evidence>
<keyword evidence="4 6" id="KW-1133">Transmembrane helix</keyword>
<proteinExistence type="predicted"/>
<evidence type="ECO:0000256" key="3">
    <source>
        <dbReference type="ARBA" id="ARBA00022692"/>
    </source>
</evidence>
<name>A0A6C0BEQ1_9ZZZZ</name>
<evidence type="ECO:0000313" key="8">
    <source>
        <dbReference type="EMBL" id="QHS89878.1"/>
    </source>
</evidence>
<protein>
    <recommendedName>
        <fullName evidence="7">t-SNARE coiled-coil homology domain-containing protein</fullName>
    </recommendedName>
</protein>
<dbReference type="AlphaFoldDB" id="A0A6C0BEQ1"/>
<comment type="subcellular location">
    <subcellularLocation>
        <location evidence="1">Membrane</location>
        <topology evidence="1">Single-pass membrane protein</topology>
    </subcellularLocation>
</comment>
<organism evidence="8">
    <name type="scientific">viral metagenome</name>
    <dbReference type="NCBI Taxonomy" id="1070528"/>
    <lineage>
        <taxon>unclassified sequences</taxon>
        <taxon>metagenomes</taxon>
        <taxon>organismal metagenomes</taxon>
    </lineage>
</organism>
<sequence length="94" mass="10532">MEQIKKQDNDLESLGAVVDRLKDQSMAINEEVILDGKLLDNLDKDISKSTNKITSVNGNVKRMISSIDTGCNIYYIIGCLIIILFVLLLLIIYT</sequence>
<dbReference type="PROSITE" id="PS50192">
    <property type="entry name" value="T_SNARE"/>
    <property type="match status" value="1"/>
</dbReference>
<reference evidence="8" key="1">
    <citation type="journal article" date="2020" name="Nature">
        <title>Giant virus diversity and host interactions through global metagenomics.</title>
        <authorList>
            <person name="Schulz F."/>
            <person name="Roux S."/>
            <person name="Paez-Espino D."/>
            <person name="Jungbluth S."/>
            <person name="Walsh D.A."/>
            <person name="Denef V.J."/>
            <person name="McMahon K.D."/>
            <person name="Konstantinidis K.T."/>
            <person name="Eloe-Fadrosh E.A."/>
            <person name="Kyrpides N.C."/>
            <person name="Woyke T."/>
        </authorList>
    </citation>
    <scope>NUCLEOTIDE SEQUENCE</scope>
    <source>
        <strain evidence="8">GVMAG-M-3300010160-4</strain>
    </source>
</reference>
<feature type="domain" description="T-SNARE coiled-coil homology" evidence="7">
    <location>
        <begin position="1"/>
        <end position="63"/>
    </location>
</feature>
<evidence type="ECO:0000256" key="5">
    <source>
        <dbReference type="ARBA" id="ARBA00023136"/>
    </source>
</evidence>
<dbReference type="SUPFAM" id="SSF58038">
    <property type="entry name" value="SNARE fusion complex"/>
    <property type="match status" value="1"/>
</dbReference>
<keyword evidence="2" id="KW-0813">Transport</keyword>
<dbReference type="GO" id="GO:0005737">
    <property type="term" value="C:cytoplasm"/>
    <property type="evidence" value="ECO:0007669"/>
    <property type="project" value="UniProtKB-ARBA"/>
</dbReference>
<accession>A0A6C0BEQ1</accession>
<evidence type="ECO:0000256" key="2">
    <source>
        <dbReference type="ARBA" id="ARBA00022448"/>
    </source>
</evidence>
<dbReference type="PANTHER" id="PTHR12791">
    <property type="entry name" value="GOLGI SNARE BET1-RELATED"/>
    <property type="match status" value="1"/>
</dbReference>
<keyword evidence="5 6" id="KW-0472">Membrane</keyword>
<dbReference type="EMBL" id="MN739120">
    <property type="protein sequence ID" value="QHS89878.1"/>
    <property type="molecule type" value="Genomic_DNA"/>
</dbReference>
<dbReference type="Gene3D" id="1.20.5.110">
    <property type="match status" value="1"/>
</dbReference>
<dbReference type="InterPro" id="IPR000727">
    <property type="entry name" value="T_SNARE_dom"/>
</dbReference>
<keyword evidence="3 6" id="KW-0812">Transmembrane</keyword>
<feature type="transmembrane region" description="Helical" evidence="6">
    <location>
        <begin position="72"/>
        <end position="93"/>
    </location>
</feature>
<evidence type="ECO:0000256" key="4">
    <source>
        <dbReference type="ARBA" id="ARBA00022989"/>
    </source>
</evidence>
<dbReference type="GO" id="GO:0012505">
    <property type="term" value="C:endomembrane system"/>
    <property type="evidence" value="ECO:0007669"/>
    <property type="project" value="UniProtKB-ARBA"/>
</dbReference>
<dbReference type="GO" id="GO:0016020">
    <property type="term" value="C:membrane"/>
    <property type="evidence" value="ECO:0007669"/>
    <property type="project" value="UniProtKB-SubCell"/>
</dbReference>
<evidence type="ECO:0000259" key="7">
    <source>
        <dbReference type="PROSITE" id="PS50192"/>
    </source>
</evidence>
<evidence type="ECO:0000256" key="6">
    <source>
        <dbReference type="SAM" id="Phobius"/>
    </source>
</evidence>
<dbReference type="CDD" id="cd15841">
    <property type="entry name" value="SNARE_Qc"/>
    <property type="match status" value="1"/>
</dbReference>